<keyword evidence="1" id="KW-0449">Lipoprotein</keyword>
<comment type="caution">
    <text evidence="1">The sequence shown here is derived from an EMBL/GenBank/DDBJ whole genome shotgun (WGS) entry which is preliminary data.</text>
</comment>
<dbReference type="PROSITE" id="PS51257">
    <property type="entry name" value="PROKAR_LIPOPROTEIN"/>
    <property type="match status" value="1"/>
</dbReference>
<evidence type="ECO:0000313" key="1">
    <source>
        <dbReference type="EMBL" id="EAY28957.1"/>
    </source>
</evidence>
<dbReference type="InterPro" id="IPR036116">
    <property type="entry name" value="FN3_sf"/>
</dbReference>
<dbReference type="eggNOG" id="COG3656">
    <property type="taxonomic scope" value="Bacteria"/>
</dbReference>
<name>A1ZKZ1_MICM2</name>
<dbReference type="RefSeq" id="WP_002697125.1">
    <property type="nucleotide sequence ID" value="NZ_AAWS01000013.1"/>
</dbReference>
<dbReference type="Proteomes" id="UP000004095">
    <property type="component" value="Unassembled WGS sequence"/>
</dbReference>
<gene>
    <name evidence="1" type="ORF">M23134_00111</name>
</gene>
<dbReference type="SUPFAM" id="SSF49265">
    <property type="entry name" value="Fibronectin type III"/>
    <property type="match status" value="1"/>
</dbReference>
<proteinExistence type="predicted"/>
<dbReference type="OrthoDB" id="1490335at2"/>
<keyword evidence="2" id="KW-1185">Reference proteome</keyword>
<dbReference type="EMBL" id="AAWS01000013">
    <property type="protein sequence ID" value="EAY28957.1"/>
    <property type="molecule type" value="Genomic_DNA"/>
</dbReference>
<protein>
    <submittedName>
        <fullName evidence="1">Lipoprotein, putative</fullName>
    </submittedName>
</protein>
<accession>A1ZKZ1</accession>
<reference evidence="1 2" key="1">
    <citation type="submission" date="2007-01" db="EMBL/GenBank/DDBJ databases">
        <authorList>
            <person name="Haygood M."/>
            <person name="Podell S."/>
            <person name="Anderson C."/>
            <person name="Hopkinson B."/>
            <person name="Roe K."/>
            <person name="Barbeau K."/>
            <person name="Gaasterland T."/>
            <person name="Ferriera S."/>
            <person name="Johnson J."/>
            <person name="Kravitz S."/>
            <person name="Beeson K."/>
            <person name="Sutton G."/>
            <person name="Rogers Y.-H."/>
            <person name="Friedman R."/>
            <person name="Frazier M."/>
            <person name="Venter J.C."/>
        </authorList>
    </citation>
    <scope>NUCLEOTIDE SEQUENCE [LARGE SCALE GENOMIC DNA]</scope>
    <source>
        <strain evidence="1 2">ATCC 23134</strain>
    </source>
</reference>
<dbReference type="AlphaFoldDB" id="A1ZKZ1"/>
<sequence length="243" mass="26921">MYKTQRIYWTGYLFISLLLLGSCQVFDLPRQVIINTGEVSQVGFEEALATGNLVDLPEEKRNQVVRFGHCWDSVPAPTIAQNLNERTNLDSLVAFVSQVTSLQPNTTYYVRTYIEFSSGEVVYGNELSFTTLTLEEFLDLIVRMNSVDNVTSTSAQANAVLGVVVSRNPEQVIEYGFCWSGSNPQPTIADQVVNLGNPTDAGTFSTTLMGLLPATEYFVRAYAKGDNGNIAYSFDVTTFTTKR</sequence>
<evidence type="ECO:0000313" key="2">
    <source>
        <dbReference type="Proteomes" id="UP000004095"/>
    </source>
</evidence>
<organism evidence="1 2">
    <name type="scientific">Microscilla marina ATCC 23134</name>
    <dbReference type="NCBI Taxonomy" id="313606"/>
    <lineage>
        <taxon>Bacteria</taxon>
        <taxon>Pseudomonadati</taxon>
        <taxon>Bacteroidota</taxon>
        <taxon>Cytophagia</taxon>
        <taxon>Cytophagales</taxon>
        <taxon>Microscillaceae</taxon>
        <taxon>Microscilla</taxon>
    </lineage>
</organism>